<dbReference type="Pfam" id="PF07730">
    <property type="entry name" value="HisKA_3"/>
    <property type="match status" value="1"/>
</dbReference>
<feature type="transmembrane region" description="Helical" evidence="11">
    <location>
        <begin position="98"/>
        <end position="118"/>
    </location>
</feature>
<evidence type="ECO:0000256" key="11">
    <source>
        <dbReference type="SAM" id="Phobius"/>
    </source>
</evidence>
<organism evidence="14 15">
    <name type="scientific">Plantactinospora veratri</name>
    <dbReference type="NCBI Taxonomy" id="1436122"/>
    <lineage>
        <taxon>Bacteria</taxon>
        <taxon>Bacillati</taxon>
        <taxon>Actinomycetota</taxon>
        <taxon>Actinomycetes</taxon>
        <taxon>Micromonosporales</taxon>
        <taxon>Micromonosporaceae</taxon>
        <taxon>Plantactinospora</taxon>
    </lineage>
</organism>
<feature type="transmembrane region" description="Helical" evidence="11">
    <location>
        <begin position="12"/>
        <end position="31"/>
    </location>
</feature>
<evidence type="ECO:0000256" key="9">
    <source>
        <dbReference type="SAM" id="Coils"/>
    </source>
</evidence>
<keyword evidence="11" id="KW-1133">Transmembrane helix</keyword>
<evidence type="ECO:0000256" key="2">
    <source>
        <dbReference type="ARBA" id="ARBA00012438"/>
    </source>
</evidence>
<evidence type="ECO:0000256" key="10">
    <source>
        <dbReference type="SAM" id="MobiDB-lite"/>
    </source>
</evidence>
<evidence type="ECO:0000256" key="6">
    <source>
        <dbReference type="ARBA" id="ARBA00022777"/>
    </source>
</evidence>
<feature type="region of interest" description="Disordered" evidence="10">
    <location>
        <begin position="372"/>
        <end position="396"/>
    </location>
</feature>
<dbReference type="InterPro" id="IPR003594">
    <property type="entry name" value="HATPase_dom"/>
</dbReference>
<gene>
    <name evidence="14" type="ORF">V1634_02345</name>
</gene>
<name>A0ABU7S6T0_9ACTN</name>
<comment type="caution">
    <text evidence="14">The sequence shown here is derived from an EMBL/GenBank/DDBJ whole genome shotgun (WGS) entry which is preliminary data.</text>
</comment>
<dbReference type="Pfam" id="PF02518">
    <property type="entry name" value="HATPase_c"/>
    <property type="match status" value="1"/>
</dbReference>
<feature type="transmembrane region" description="Helical" evidence="11">
    <location>
        <begin position="65"/>
        <end position="86"/>
    </location>
</feature>
<evidence type="ECO:0000259" key="12">
    <source>
        <dbReference type="Pfam" id="PF02518"/>
    </source>
</evidence>
<dbReference type="PANTHER" id="PTHR24421:SF10">
    <property type="entry name" value="NITRATE_NITRITE SENSOR PROTEIN NARQ"/>
    <property type="match status" value="1"/>
</dbReference>
<dbReference type="EC" id="2.7.13.3" evidence="2"/>
<evidence type="ECO:0000313" key="14">
    <source>
        <dbReference type="EMBL" id="MEE6305675.1"/>
    </source>
</evidence>
<dbReference type="InterPro" id="IPR036890">
    <property type="entry name" value="HATPase_C_sf"/>
</dbReference>
<keyword evidence="7" id="KW-0067">ATP-binding</keyword>
<keyword evidence="11" id="KW-0472">Membrane</keyword>
<feature type="domain" description="Histidine kinase/HSP90-like ATPase" evidence="12">
    <location>
        <begin position="281"/>
        <end position="370"/>
    </location>
</feature>
<feature type="coiled-coil region" evidence="9">
    <location>
        <begin position="143"/>
        <end position="174"/>
    </location>
</feature>
<feature type="domain" description="Signal transduction histidine kinase subgroup 3 dimerisation and phosphoacceptor" evidence="13">
    <location>
        <begin position="175"/>
        <end position="237"/>
    </location>
</feature>
<keyword evidence="3" id="KW-0597">Phosphoprotein</keyword>
<reference evidence="14 15" key="1">
    <citation type="submission" date="2024-01" db="EMBL/GenBank/DDBJ databases">
        <title>Genome insights into Plantactinospora veratri sp. nov.</title>
        <authorList>
            <person name="Wang L."/>
        </authorList>
    </citation>
    <scope>NUCLEOTIDE SEQUENCE [LARGE SCALE GENOMIC DNA]</scope>
    <source>
        <strain evidence="14 15">NEAU-FHS4</strain>
    </source>
</reference>
<dbReference type="InterPro" id="IPR011712">
    <property type="entry name" value="Sig_transdc_His_kin_sub3_dim/P"/>
</dbReference>
<evidence type="ECO:0000256" key="7">
    <source>
        <dbReference type="ARBA" id="ARBA00022840"/>
    </source>
</evidence>
<evidence type="ECO:0000259" key="13">
    <source>
        <dbReference type="Pfam" id="PF07730"/>
    </source>
</evidence>
<evidence type="ECO:0000256" key="1">
    <source>
        <dbReference type="ARBA" id="ARBA00000085"/>
    </source>
</evidence>
<keyword evidence="8" id="KW-0902">Two-component regulatory system</keyword>
<dbReference type="SUPFAM" id="SSF55874">
    <property type="entry name" value="ATPase domain of HSP90 chaperone/DNA topoisomerase II/histidine kinase"/>
    <property type="match status" value="1"/>
</dbReference>
<keyword evidence="9" id="KW-0175">Coiled coil</keyword>
<keyword evidence="5" id="KW-0547">Nucleotide-binding</keyword>
<protein>
    <recommendedName>
        <fullName evidence="2">histidine kinase</fullName>
        <ecNumber evidence="2">2.7.13.3</ecNumber>
    </recommendedName>
</protein>
<keyword evidence="15" id="KW-1185">Reference proteome</keyword>
<sequence>MGPRQRRAVDLLFAAVCAVAGVWDGFQSGLFEGSPIVDHRAPLAVNASLGVLTGLAVLVRRDRPLLLYGSALVCWAVVGAYPATILAQYSLGAHLRSARLRVALTAVMVTAVAWPIWRSNGGDAGAPLSVALCILPVLVGLYLSSRREVLANLEERARRNEREERLRIDQARAEERAQIARDMHDVVTHRVALMVLHATALESAQGRDAVRIAGRIQGIGREALAELRTLVGVLRDGAAVPLRPQPGLDDLAELAAESRALGHAVELSVEAGLTAPALVQHAVYRVVQEALTNVHKHAYDARTTVAVGSDGDGLWLVVRDDGGTSAPAVAPGGGHGLLGIAERVRLVGGTLDTRRLADGGFEVSARLPLPGPDLAVGPDPAVGSDLAGGSDLEGGA</sequence>
<accession>A0ABU7S6T0</accession>
<dbReference type="InterPro" id="IPR050482">
    <property type="entry name" value="Sensor_HK_TwoCompSys"/>
</dbReference>
<feature type="transmembrane region" description="Helical" evidence="11">
    <location>
        <begin position="43"/>
        <end position="59"/>
    </location>
</feature>
<dbReference type="Proteomes" id="UP001339911">
    <property type="component" value="Unassembled WGS sequence"/>
</dbReference>
<keyword evidence="6 14" id="KW-0418">Kinase</keyword>
<evidence type="ECO:0000313" key="15">
    <source>
        <dbReference type="Proteomes" id="UP001339911"/>
    </source>
</evidence>
<evidence type="ECO:0000256" key="3">
    <source>
        <dbReference type="ARBA" id="ARBA00022553"/>
    </source>
</evidence>
<dbReference type="Gene3D" id="1.20.5.1930">
    <property type="match status" value="1"/>
</dbReference>
<comment type="catalytic activity">
    <reaction evidence="1">
        <text>ATP + protein L-histidine = ADP + protein N-phospho-L-histidine.</text>
        <dbReference type="EC" id="2.7.13.3"/>
    </reaction>
</comment>
<dbReference type="PANTHER" id="PTHR24421">
    <property type="entry name" value="NITRATE/NITRITE SENSOR PROTEIN NARX-RELATED"/>
    <property type="match status" value="1"/>
</dbReference>
<evidence type="ECO:0000256" key="8">
    <source>
        <dbReference type="ARBA" id="ARBA00023012"/>
    </source>
</evidence>
<dbReference type="RefSeq" id="WP_331206036.1">
    <property type="nucleotide sequence ID" value="NZ_JAZGQL010000001.1"/>
</dbReference>
<keyword evidence="11" id="KW-0812">Transmembrane</keyword>
<feature type="transmembrane region" description="Helical" evidence="11">
    <location>
        <begin position="124"/>
        <end position="143"/>
    </location>
</feature>
<dbReference type="EMBL" id="JAZGQL010000001">
    <property type="protein sequence ID" value="MEE6305675.1"/>
    <property type="molecule type" value="Genomic_DNA"/>
</dbReference>
<dbReference type="Gene3D" id="3.30.565.10">
    <property type="entry name" value="Histidine kinase-like ATPase, C-terminal domain"/>
    <property type="match status" value="1"/>
</dbReference>
<keyword evidence="4" id="KW-0808">Transferase</keyword>
<evidence type="ECO:0000256" key="5">
    <source>
        <dbReference type="ARBA" id="ARBA00022741"/>
    </source>
</evidence>
<dbReference type="GO" id="GO:0016301">
    <property type="term" value="F:kinase activity"/>
    <property type="evidence" value="ECO:0007669"/>
    <property type="project" value="UniProtKB-KW"/>
</dbReference>
<dbReference type="CDD" id="cd16917">
    <property type="entry name" value="HATPase_UhpB-NarQ-NarX-like"/>
    <property type="match status" value="1"/>
</dbReference>
<proteinExistence type="predicted"/>
<evidence type="ECO:0000256" key="4">
    <source>
        <dbReference type="ARBA" id="ARBA00022679"/>
    </source>
</evidence>